<keyword evidence="2" id="KW-1185">Reference proteome</keyword>
<dbReference type="AlphaFoldDB" id="A0A5N7B0K3"/>
<protein>
    <submittedName>
        <fullName evidence="1">Uncharacterized protein</fullName>
    </submittedName>
</protein>
<accession>A0A5N7B0K3</accession>
<name>A0A5N7B0K3_9EURO</name>
<sequence>MTPPPDQPGSVAVIGTCRVINESDYPVKIIHYNTWIEQVSTKQRPPASLPDD</sequence>
<organism evidence="1 2">
    <name type="scientific">Aspergillus bertholletiae</name>
    <dbReference type="NCBI Taxonomy" id="1226010"/>
    <lineage>
        <taxon>Eukaryota</taxon>
        <taxon>Fungi</taxon>
        <taxon>Dikarya</taxon>
        <taxon>Ascomycota</taxon>
        <taxon>Pezizomycotina</taxon>
        <taxon>Eurotiomycetes</taxon>
        <taxon>Eurotiomycetidae</taxon>
        <taxon>Eurotiales</taxon>
        <taxon>Aspergillaceae</taxon>
        <taxon>Aspergillus</taxon>
        <taxon>Aspergillus subgen. Circumdati</taxon>
    </lineage>
</organism>
<evidence type="ECO:0000313" key="1">
    <source>
        <dbReference type="EMBL" id="KAE8375533.1"/>
    </source>
</evidence>
<gene>
    <name evidence="1" type="ORF">BDV26DRAFT_12511</name>
</gene>
<dbReference type="EMBL" id="ML736258">
    <property type="protein sequence ID" value="KAE8375533.1"/>
    <property type="molecule type" value="Genomic_DNA"/>
</dbReference>
<reference evidence="1 2" key="1">
    <citation type="submission" date="2019-04" db="EMBL/GenBank/DDBJ databases">
        <title>Friends and foes A comparative genomics studyof 23 Aspergillus species from section Flavi.</title>
        <authorList>
            <consortium name="DOE Joint Genome Institute"/>
            <person name="Kjaerbolling I."/>
            <person name="Vesth T."/>
            <person name="Frisvad J.C."/>
            <person name="Nybo J.L."/>
            <person name="Theobald S."/>
            <person name="Kildgaard S."/>
            <person name="Isbrandt T."/>
            <person name="Kuo A."/>
            <person name="Sato A."/>
            <person name="Lyhne E.K."/>
            <person name="Kogle M.E."/>
            <person name="Wiebenga A."/>
            <person name="Kun R.S."/>
            <person name="Lubbers R.J."/>
            <person name="Makela M.R."/>
            <person name="Barry K."/>
            <person name="Chovatia M."/>
            <person name="Clum A."/>
            <person name="Daum C."/>
            <person name="Haridas S."/>
            <person name="He G."/>
            <person name="LaButti K."/>
            <person name="Lipzen A."/>
            <person name="Mondo S."/>
            <person name="Riley R."/>
            <person name="Salamov A."/>
            <person name="Simmons B.A."/>
            <person name="Magnuson J.K."/>
            <person name="Henrissat B."/>
            <person name="Mortensen U.H."/>
            <person name="Larsen T.O."/>
            <person name="Devries R.P."/>
            <person name="Grigoriev I.V."/>
            <person name="Machida M."/>
            <person name="Baker S.E."/>
            <person name="Andersen M.R."/>
        </authorList>
    </citation>
    <scope>NUCLEOTIDE SEQUENCE [LARGE SCALE GENOMIC DNA]</scope>
    <source>
        <strain evidence="1 2">IBT 29228</strain>
    </source>
</reference>
<dbReference type="Proteomes" id="UP000326198">
    <property type="component" value="Unassembled WGS sequence"/>
</dbReference>
<evidence type="ECO:0000313" key="2">
    <source>
        <dbReference type="Proteomes" id="UP000326198"/>
    </source>
</evidence>
<proteinExistence type="predicted"/>